<dbReference type="GO" id="GO:0003995">
    <property type="term" value="F:acyl-CoA dehydrogenase activity"/>
    <property type="evidence" value="ECO:0007669"/>
    <property type="project" value="TreeGrafter"/>
</dbReference>
<dbReference type="AlphaFoldDB" id="A0A2T6KQW1"/>
<dbReference type="Proteomes" id="UP000244523">
    <property type="component" value="Unassembled WGS sequence"/>
</dbReference>
<dbReference type="Gene3D" id="1.10.540.10">
    <property type="entry name" value="Acyl-CoA dehydrogenase/oxidase, N-terminal domain"/>
    <property type="match status" value="1"/>
</dbReference>
<feature type="domain" description="Acyl-CoA dehydrogenase/oxidase N-terminal" evidence="1">
    <location>
        <begin position="11"/>
        <end position="112"/>
    </location>
</feature>
<dbReference type="GO" id="GO:0050660">
    <property type="term" value="F:flavin adenine dinucleotide binding"/>
    <property type="evidence" value="ECO:0007669"/>
    <property type="project" value="InterPro"/>
</dbReference>
<keyword evidence="3" id="KW-1185">Reference proteome</keyword>
<dbReference type="Gene3D" id="2.40.110.10">
    <property type="entry name" value="Butyryl-CoA Dehydrogenase, subunit A, domain 2"/>
    <property type="match status" value="1"/>
</dbReference>
<dbReference type="InterPro" id="IPR037069">
    <property type="entry name" value="AcylCoA_DH/ox_N_sf"/>
</dbReference>
<dbReference type="InterPro" id="IPR013786">
    <property type="entry name" value="AcylCoA_DH/ox_N"/>
</dbReference>
<accession>A0A2T6KQW1</accession>
<dbReference type="SUPFAM" id="SSF56645">
    <property type="entry name" value="Acyl-CoA dehydrogenase NM domain-like"/>
    <property type="match status" value="1"/>
</dbReference>
<evidence type="ECO:0000259" key="1">
    <source>
        <dbReference type="Pfam" id="PF02771"/>
    </source>
</evidence>
<protein>
    <recommendedName>
        <fullName evidence="1">Acyl-CoA dehydrogenase/oxidase N-terminal domain-containing protein</fullName>
    </recommendedName>
</protein>
<dbReference type="InterPro" id="IPR009100">
    <property type="entry name" value="AcylCoA_DH/oxidase_NM_dom_sf"/>
</dbReference>
<dbReference type="InterPro" id="IPR046373">
    <property type="entry name" value="Acyl-CoA_Oxase/DH_mid-dom_sf"/>
</dbReference>
<dbReference type="RefSeq" id="WP_211095443.1">
    <property type="nucleotide sequence ID" value="NZ_QBUD01000001.1"/>
</dbReference>
<evidence type="ECO:0000313" key="3">
    <source>
        <dbReference type="Proteomes" id="UP000244523"/>
    </source>
</evidence>
<dbReference type="Pfam" id="PF02771">
    <property type="entry name" value="Acyl-CoA_dh_N"/>
    <property type="match status" value="1"/>
</dbReference>
<comment type="caution">
    <text evidence="2">The sequence shown here is derived from an EMBL/GenBank/DDBJ whole genome shotgun (WGS) entry which is preliminary data.</text>
</comment>
<proteinExistence type="predicted"/>
<reference evidence="2 3" key="1">
    <citation type="submission" date="2018-04" db="EMBL/GenBank/DDBJ databases">
        <title>Genomic Encyclopedia of Archaeal and Bacterial Type Strains, Phase II (KMG-II): from individual species to whole genera.</title>
        <authorList>
            <person name="Goeker M."/>
        </authorList>
    </citation>
    <scope>NUCLEOTIDE SEQUENCE [LARGE SCALE GENOMIC DNA]</scope>
    <source>
        <strain evidence="2 3">DSM 29955</strain>
    </source>
</reference>
<sequence length="366" mass="40016">MTLQERIPEPTAMLTRVDAVASSQLMPIVRDIDAGLYPENIMRAFGEAGAYGTHVTSDLDMGQTIQAIARGGEECISTAFCMWCQNALAWYIASSDNAALKATLLPKVAAGQALGGTGLSNPMKTFFGIEKMRLKGTRTANGYTVRGSLPWVSNVGEDGYFGIVFSVDEGDSVKHVMAVARADQPGVKTALDHDFMSMAGTATRTVQFRDAQIEDMFVLADPIDGYLQKIRPGFVLMQTGMALGMIRSSIKLMEQVRGQLGHVNRYLEMQPEDFQKALDELEAEIMDLAQTPYDTSIAYFRRVITARLKGGEYSTKAAHFAMLHCGARGFVSQGAAQRRLRESYFIAVVTPATKQLRKMLAELPAA</sequence>
<dbReference type="PANTHER" id="PTHR43884:SF12">
    <property type="entry name" value="ISOVALERYL-COA DEHYDROGENASE, MITOCHONDRIAL-RELATED"/>
    <property type="match status" value="1"/>
</dbReference>
<dbReference type="EMBL" id="QBUD01000001">
    <property type="protein sequence ID" value="PUB18941.1"/>
    <property type="molecule type" value="Genomic_DNA"/>
</dbReference>
<gene>
    <name evidence="2" type="ORF">C8N45_101532</name>
</gene>
<organism evidence="2 3">
    <name type="scientific">Yoonia sediminilitoris</name>
    <dbReference type="NCBI Taxonomy" id="1286148"/>
    <lineage>
        <taxon>Bacteria</taxon>
        <taxon>Pseudomonadati</taxon>
        <taxon>Pseudomonadota</taxon>
        <taxon>Alphaproteobacteria</taxon>
        <taxon>Rhodobacterales</taxon>
        <taxon>Paracoccaceae</taxon>
        <taxon>Yoonia</taxon>
    </lineage>
</organism>
<dbReference type="PANTHER" id="PTHR43884">
    <property type="entry name" value="ACYL-COA DEHYDROGENASE"/>
    <property type="match status" value="1"/>
</dbReference>
<evidence type="ECO:0000313" key="2">
    <source>
        <dbReference type="EMBL" id="PUB18941.1"/>
    </source>
</evidence>
<name>A0A2T6KQW1_9RHOB</name>